<feature type="transmembrane region" description="Helical" evidence="1">
    <location>
        <begin position="187"/>
        <end position="206"/>
    </location>
</feature>
<proteinExistence type="predicted"/>
<accession>A0A2Z6E8U3</accession>
<dbReference type="Proteomes" id="UP000270530">
    <property type="component" value="Chromosome"/>
</dbReference>
<keyword evidence="1" id="KW-1133">Transmembrane helix</keyword>
<gene>
    <name evidence="2" type="ORF">ALSL_2590</name>
</gene>
<dbReference type="RefSeq" id="WP_126539711.1">
    <property type="nucleotide sequence ID" value="NZ_AP018560.1"/>
</dbReference>
<feature type="transmembrane region" description="Helical" evidence="1">
    <location>
        <begin position="98"/>
        <end position="115"/>
    </location>
</feature>
<dbReference type="EMBL" id="AP018560">
    <property type="protein sequence ID" value="BBD81214.1"/>
    <property type="molecule type" value="Genomic_DNA"/>
</dbReference>
<evidence type="ECO:0000313" key="2">
    <source>
        <dbReference type="EMBL" id="BBD81214.1"/>
    </source>
</evidence>
<reference evidence="3" key="1">
    <citation type="submission" date="2018-04" db="EMBL/GenBank/DDBJ databases">
        <authorList>
            <person name="Watanabe M."/>
            <person name="Kojima H."/>
        </authorList>
    </citation>
    <scope>NUCLEOTIDE SEQUENCE [LARGE SCALE GENOMIC DNA]</scope>
    <source>
        <strain evidence="3">Dysh456</strain>
    </source>
</reference>
<feature type="transmembrane region" description="Helical" evidence="1">
    <location>
        <begin position="55"/>
        <end position="77"/>
    </location>
</feature>
<sequence length="275" mass="28772">MPKPDSHAADAALPRPGDAWLPILLHQLELAGFGLWMLLGAALTLGLYRHGRSEVLVPLALASIFVGAGLIAALLRLPGVGRWHDWRPGRDHWPGGEALLALASFLPALAVAGLARGDNAFWATRLAGAALALCSLAQLARVALGPRQHSARAFGSVIAASYSGGLWLCLCLTAQDAAIHPAGSHPWLMALILLALLLGFTEGVRWQALRGTSAGARPLRFVAATLTYALPCAALLVADRRDGSVLVVALAALSALLGLTLERRLYVRSLGALPA</sequence>
<organism evidence="2 3">
    <name type="scientific">Aerosticca soli</name>
    <dbReference type="NCBI Taxonomy" id="2010829"/>
    <lineage>
        <taxon>Bacteria</taxon>
        <taxon>Pseudomonadati</taxon>
        <taxon>Pseudomonadota</taxon>
        <taxon>Gammaproteobacteria</taxon>
        <taxon>Lysobacterales</taxon>
        <taxon>Rhodanobacteraceae</taxon>
        <taxon>Aerosticca</taxon>
    </lineage>
</organism>
<dbReference type="KEGG" id="rbd:ALSL_2590"/>
<feature type="transmembrane region" description="Helical" evidence="1">
    <location>
        <begin position="218"/>
        <end position="238"/>
    </location>
</feature>
<dbReference type="AlphaFoldDB" id="A0A2Z6E8U3"/>
<keyword evidence="1" id="KW-0472">Membrane</keyword>
<feature type="transmembrane region" description="Helical" evidence="1">
    <location>
        <begin position="30"/>
        <end position="49"/>
    </location>
</feature>
<feature type="transmembrane region" description="Helical" evidence="1">
    <location>
        <begin position="153"/>
        <end position="175"/>
    </location>
</feature>
<feature type="transmembrane region" description="Helical" evidence="1">
    <location>
        <begin position="121"/>
        <end position="141"/>
    </location>
</feature>
<feature type="transmembrane region" description="Helical" evidence="1">
    <location>
        <begin position="244"/>
        <end position="261"/>
    </location>
</feature>
<keyword evidence="1" id="KW-0812">Transmembrane</keyword>
<keyword evidence="3" id="KW-1185">Reference proteome</keyword>
<evidence type="ECO:0000256" key="1">
    <source>
        <dbReference type="SAM" id="Phobius"/>
    </source>
</evidence>
<dbReference type="OrthoDB" id="5944358at2"/>
<reference evidence="3" key="2">
    <citation type="submission" date="2018-06" db="EMBL/GenBank/DDBJ databases">
        <title>Genome sequence of Rhodanobacteraceae bacterium strain Dysh456.</title>
        <authorList>
            <person name="Fukui M."/>
        </authorList>
    </citation>
    <scope>NUCLEOTIDE SEQUENCE [LARGE SCALE GENOMIC DNA]</scope>
    <source>
        <strain evidence="3">Dysh456</strain>
    </source>
</reference>
<protein>
    <submittedName>
        <fullName evidence="2">Uncharacterized protein</fullName>
    </submittedName>
</protein>
<evidence type="ECO:0000313" key="3">
    <source>
        <dbReference type="Proteomes" id="UP000270530"/>
    </source>
</evidence>
<name>A0A2Z6E8U3_9GAMM</name>